<evidence type="ECO:0000256" key="4">
    <source>
        <dbReference type="ARBA" id="ARBA00022884"/>
    </source>
</evidence>
<feature type="domain" description="SAM-dependent MTase RsmB/NOP-type" evidence="6">
    <location>
        <begin position="134"/>
        <end position="405"/>
    </location>
</feature>
<dbReference type="Pfam" id="PF01189">
    <property type="entry name" value="Methyltr_RsmB-F"/>
    <property type="match status" value="1"/>
</dbReference>
<evidence type="ECO:0000313" key="8">
    <source>
        <dbReference type="Proteomes" id="UP000628448"/>
    </source>
</evidence>
<comment type="similarity">
    <text evidence="5">Belongs to the class I-like SAM-binding methyltransferase superfamily. RsmB/NOP family.</text>
</comment>
<evidence type="ECO:0000259" key="6">
    <source>
        <dbReference type="PROSITE" id="PS51686"/>
    </source>
</evidence>
<dbReference type="PANTHER" id="PTHR22807">
    <property type="entry name" value="NOP2 YEAST -RELATED NOL1/NOP2/FMU SUN DOMAIN-CONTAINING"/>
    <property type="match status" value="1"/>
</dbReference>
<dbReference type="Proteomes" id="UP000628448">
    <property type="component" value="Unassembled WGS sequence"/>
</dbReference>
<keyword evidence="4 5" id="KW-0694">RNA-binding</keyword>
<evidence type="ECO:0000256" key="2">
    <source>
        <dbReference type="ARBA" id="ARBA00022679"/>
    </source>
</evidence>
<dbReference type="GO" id="GO:0001510">
    <property type="term" value="P:RNA methylation"/>
    <property type="evidence" value="ECO:0007669"/>
    <property type="project" value="InterPro"/>
</dbReference>
<protein>
    <submittedName>
        <fullName evidence="7">Fmu (Sun) domain-containing protein</fullName>
    </submittedName>
</protein>
<sequence length="405" mass="45680">MAKTHLYTGYVATAATIIQHYDGATPLNDFLKKYFALHKKFGSRDRRQITNLCYCYYRLGFAELGLDTTERILLALFLCSNDPHEIISELRPAWKENITASITEKLALIGYPFSIQNIFPWQDEISEGIDATAFAESHLIQPDLFLRIRPGKKEQVIKKLDAAGISYTQPMQDCIAIANNTKIDTVIELNKEAVVQDYSSQRITGFLQTIKSEISNPKSQISVWDCCAASGGKSILAKDVLGNIDLTVSDVRSSIIHNLKQRFTAAGITKYHSFVADLTSSTANIKFLVPDIIICDVPCSGSGTWGRTPEQLHFFTAEKIDYYSNLQKQILQNVLPHVKQGGYFLYITCSVFTKENEEVVDFILANSKLQLIKKEVLIGYDKKADTMFGALFKHDEKFTKYTYIE</sequence>
<comment type="caution">
    <text evidence="5">Lacks conserved residue(s) required for the propagation of feature annotation.</text>
</comment>
<dbReference type="EMBL" id="JADWYR010000001">
    <property type="protein sequence ID" value="MBG9375086.1"/>
    <property type="molecule type" value="Genomic_DNA"/>
</dbReference>
<evidence type="ECO:0000256" key="1">
    <source>
        <dbReference type="ARBA" id="ARBA00022603"/>
    </source>
</evidence>
<dbReference type="InterPro" id="IPR029063">
    <property type="entry name" value="SAM-dependent_MTases_sf"/>
</dbReference>
<keyword evidence="8" id="KW-1185">Reference proteome</keyword>
<keyword evidence="3 5" id="KW-0949">S-adenosyl-L-methionine</keyword>
<dbReference type="GO" id="GO:0008173">
    <property type="term" value="F:RNA methyltransferase activity"/>
    <property type="evidence" value="ECO:0007669"/>
    <property type="project" value="InterPro"/>
</dbReference>
<dbReference type="AlphaFoldDB" id="A0A931GT28"/>
<accession>A0A931GT28</accession>
<dbReference type="SUPFAM" id="SSF53335">
    <property type="entry name" value="S-adenosyl-L-methionine-dependent methyltransferases"/>
    <property type="match status" value="1"/>
</dbReference>
<keyword evidence="2 5" id="KW-0808">Transferase</keyword>
<dbReference type="Gene3D" id="3.40.50.150">
    <property type="entry name" value="Vaccinia Virus protein VP39"/>
    <property type="match status" value="1"/>
</dbReference>
<name>A0A931GT28_9BACT</name>
<keyword evidence="1 5" id="KW-0489">Methyltransferase</keyword>
<dbReference type="PRINTS" id="PR02008">
    <property type="entry name" value="RCMTFAMILY"/>
</dbReference>
<dbReference type="PROSITE" id="PS51686">
    <property type="entry name" value="SAM_MT_RSMB_NOP"/>
    <property type="match status" value="1"/>
</dbReference>
<feature type="binding site" evidence="5">
    <location>
        <position position="250"/>
    </location>
    <ligand>
        <name>S-adenosyl-L-methionine</name>
        <dbReference type="ChEBI" id="CHEBI:59789"/>
    </ligand>
</feature>
<reference evidence="7" key="1">
    <citation type="submission" date="2020-11" db="EMBL/GenBank/DDBJ databases">
        <title>Bacterial whole genome sequence for Panacibacter sp. DH6.</title>
        <authorList>
            <person name="Le V."/>
            <person name="Ko S."/>
            <person name="Ahn C.-Y."/>
            <person name="Oh H.-M."/>
        </authorList>
    </citation>
    <scope>NUCLEOTIDE SEQUENCE</scope>
    <source>
        <strain evidence="7">DH6</strain>
    </source>
</reference>
<dbReference type="PANTHER" id="PTHR22807:SF53">
    <property type="entry name" value="RIBOSOMAL RNA SMALL SUBUNIT METHYLTRANSFERASE B-RELATED"/>
    <property type="match status" value="1"/>
</dbReference>
<dbReference type="RefSeq" id="WP_196989159.1">
    <property type="nucleotide sequence ID" value="NZ_JADWYR010000001.1"/>
</dbReference>
<evidence type="ECO:0000256" key="3">
    <source>
        <dbReference type="ARBA" id="ARBA00022691"/>
    </source>
</evidence>
<gene>
    <name evidence="7" type="ORF">I5907_02520</name>
</gene>
<evidence type="ECO:0000256" key="5">
    <source>
        <dbReference type="PROSITE-ProRule" id="PRU01023"/>
    </source>
</evidence>
<feature type="active site" description="Nucleophile" evidence="5">
    <location>
        <position position="349"/>
    </location>
</feature>
<dbReference type="InterPro" id="IPR023267">
    <property type="entry name" value="RCMT"/>
</dbReference>
<dbReference type="InterPro" id="IPR049560">
    <property type="entry name" value="MeTrfase_RsmB-F_NOP2_cat"/>
</dbReference>
<organism evidence="7 8">
    <name type="scientific">Panacibacter microcysteis</name>
    <dbReference type="NCBI Taxonomy" id="2793269"/>
    <lineage>
        <taxon>Bacteria</taxon>
        <taxon>Pseudomonadati</taxon>
        <taxon>Bacteroidota</taxon>
        <taxon>Chitinophagia</taxon>
        <taxon>Chitinophagales</taxon>
        <taxon>Chitinophagaceae</taxon>
        <taxon>Panacibacter</taxon>
    </lineage>
</organism>
<proteinExistence type="inferred from homology"/>
<dbReference type="GO" id="GO:0003723">
    <property type="term" value="F:RNA binding"/>
    <property type="evidence" value="ECO:0007669"/>
    <property type="project" value="UniProtKB-UniRule"/>
</dbReference>
<dbReference type="InterPro" id="IPR001678">
    <property type="entry name" value="MeTrfase_RsmB-F_NOP2_dom"/>
</dbReference>
<feature type="binding site" evidence="5">
    <location>
        <position position="296"/>
    </location>
    <ligand>
        <name>S-adenosyl-L-methionine</name>
        <dbReference type="ChEBI" id="CHEBI:59789"/>
    </ligand>
</feature>
<feature type="binding site" evidence="5">
    <location>
        <position position="277"/>
    </location>
    <ligand>
        <name>S-adenosyl-L-methionine</name>
        <dbReference type="ChEBI" id="CHEBI:59789"/>
    </ligand>
</feature>
<evidence type="ECO:0000313" key="7">
    <source>
        <dbReference type="EMBL" id="MBG9375086.1"/>
    </source>
</evidence>
<comment type="caution">
    <text evidence="7">The sequence shown here is derived from an EMBL/GenBank/DDBJ whole genome shotgun (WGS) entry which is preliminary data.</text>
</comment>